<dbReference type="SUPFAM" id="SSF52833">
    <property type="entry name" value="Thioredoxin-like"/>
    <property type="match status" value="1"/>
</dbReference>
<dbReference type="Proteomes" id="UP001314635">
    <property type="component" value="Unassembled WGS sequence"/>
</dbReference>
<dbReference type="EMBL" id="JAFCLK010000026">
    <property type="protein sequence ID" value="MBR1139093.1"/>
    <property type="molecule type" value="Genomic_DNA"/>
</dbReference>
<evidence type="ECO:0000256" key="1">
    <source>
        <dbReference type="ARBA" id="ARBA00010996"/>
    </source>
</evidence>
<keyword evidence="5" id="KW-1185">Reference proteome</keyword>
<accession>A0ABS5GCM4</accession>
<dbReference type="PANTHER" id="PTHR12151">
    <property type="entry name" value="ELECTRON TRANSPORT PROTIN SCO1/SENC FAMILY MEMBER"/>
    <property type="match status" value="1"/>
</dbReference>
<keyword evidence="2" id="KW-0186">Copper</keyword>
<feature type="domain" description="Thioredoxin" evidence="3">
    <location>
        <begin position="40"/>
        <end position="200"/>
    </location>
</feature>
<dbReference type="PROSITE" id="PS51352">
    <property type="entry name" value="THIOREDOXIN_2"/>
    <property type="match status" value="1"/>
</dbReference>
<dbReference type="Gene3D" id="3.40.30.10">
    <property type="entry name" value="Glutaredoxin"/>
    <property type="match status" value="1"/>
</dbReference>
<organism evidence="4 5">
    <name type="scientific">Bradyrhizobium denitrificans</name>
    <dbReference type="NCBI Taxonomy" id="2734912"/>
    <lineage>
        <taxon>Bacteria</taxon>
        <taxon>Pseudomonadati</taxon>
        <taxon>Pseudomonadota</taxon>
        <taxon>Alphaproteobacteria</taxon>
        <taxon>Hyphomicrobiales</taxon>
        <taxon>Nitrobacteraceae</taxon>
        <taxon>Bradyrhizobium</taxon>
    </lineage>
</organism>
<dbReference type="InterPro" id="IPR036249">
    <property type="entry name" value="Thioredoxin-like_sf"/>
</dbReference>
<sequence length="200" mass="21976">MAKKLSRRSRLTHPLALAAMFGGSLLVGLWLMLGALGSMRAAAAIGGPFHLEDQQGISVTEAALKGRPTILFFGFTHCPDICPTTLFEISEMLRALGPDADRLNTWFVSVDPERDTRAVMAEYLTGFDPHIRGLTGTPDELKSLLQGYKVYARKVPLAAGDYTVDHTASVYLMNREGTFVSSFNLKRPLQAAVADLRRFF</sequence>
<dbReference type="CDD" id="cd02968">
    <property type="entry name" value="SCO"/>
    <property type="match status" value="1"/>
</dbReference>
<dbReference type="InterPro" id="IPR013766">
    <property type="entry name" value="Thioredoxin_domain"/>
</dbReference>
<evidence type="ECO:0000313" key="5">
    <source>
        <dbReference type="Proteomes" id="UP001314635"/>
    </source>
</evidence>
<evidence type="ECO:0000259" key="3">
    <source>
        <dbReference type="PROSITE" id="PS51352"/>
    </source>
</evidence>
<dbReference type="RefSeq" id="WP_172236678.1">
    <property type="nucleotide sequence ID" value="NZ_JABFDP010000011.1"/>
</dbReference>
<evidence type="ECO:0000256" key="2">
    <source>
        <dbReference type="ARBA" id="ARBA00023008"/>
    </source>
</evidence>
<comment type="similarity">
    <text evidence="1">Belongs to the SCO1/2 family.</text>
</comment>
<proteinExistence type="inferred from homology"/>
<protein>
    <submittedName>
        <fullName evidence="4">SCO family protein</fullName>
    </submittedName>
</protein>
<name>A0ABS5GCM4_9BRAD</name>
<reference evidence="5" key="1">
    <citation type="journal article" date="2021" name="ISME J.">
        <title>Evolutionary origin and ecological implication of a unique nif island in free-living Bradyrhizobium lineages.</title>
        <authorList>
            <person name="Tao J."/>
        </authorList>
    </citation>
    <scope>NUCLEOTIDE SEQUENCE [LARGE SCALE GENOMIC DNA]</scope>
    <source>
        <strain evidence="5">SZCCT0094</strain>
    </source>
</reference>
<dbReference type="PANTHER" id="PTHR12151:SF25">
    <property type="entry name" value="LINALOOL DEHYDRATASE_ISOMERASE DOMAIN-CONTAINING PROTEIN"/>
    <property type="match status" value="1"/>
</dbReference>
<dbReference type="Pfam" id="PF02630">
    <property type="entry name" value="SCO1-SenC"/>
    <property type="match status" value="1"/>
</dbReference>
<comment type="caution">
    <text evidence="4">The sequence shown here is derived from an EMBL/GenBank/DDBJ whole genome shotgun (WGS) entry which is preliminary data.</text>
</comment>
<gene>
    <name evidence="4" type="ORF">JQ619_25355</name>
</gene>
<dbReference type="InterPro" id="IPR003782">
    <property type="entry name" value="SCO1/SenC"/>
</dbReference>
<evidence type="ECO:0000313" key="4">
    <source>
        <dbReference type="EMBL" id="MBR1139093.1"/>
    </source>
</evidence>